<name>A0A4R0XSE2_9MOLU</name>
<accession>A0A4R0XSE2</accession>
<evidence type="ECO:0000259" key="1">
    <source>
        <dbReference type="PROSITE" id="PS50828"/>
    </source>
</evidence>
<sequence>MLYYDLHGLNEEEAIQEIEMAILSFEMNIYEDEMEIVTGHGTGRIKAVVEDILYEYNLPWHHRNNNTGAYIVTKR</sequence>
<comment type="caution">
    <text evidence="2">The sequence shown here is derived from an EMBL/GenBank/DDBJ whole genome shotgun (WGS) entry which is preliminary data.</text>
</comment>
<dbReference type="RefSeq" id="WP_131613658.1">
    <property type="nucleotide sequence ID" value="NZ_PSZP01000030.1"/>
</dbReference>
<dbReference type="PROSITE" id="PS50828">
    <property type="entry name" value="SMR"/>
    <property type="match status" value="1"/>
</dbReference>
<evidence type="ECO:0000313" key="3">
    <source>
        <dbReference type="Proteomes" id="UP000291072"/>
    </source>
</evidence>
<dbReference type="Pfam" id="PF01713">
    <property type="entry name" value="Smr"/>
    <property type="match status" value="1"/>
</dbReference>
<proteinExistence type="predicted"/>
<protein>
    <submittedName>
        <fullName evidence="2">DNA mismatch repair protein MutS</fullName>
    </submittedName>
</protein>
<keyword evidence="3" id="KW-1185">Reference proteome</keyword>
<feature type="domain" description="Smr" evidence="1">
    <location>
        <begin position="4"/>
        <end position="75"/>
    </location>
</feature>
<dbReference type="EMBL" id="PSZP01000030">
    <property type="protein sequence ID" value="TCG10617.1"/>
    <property type="molecule type" value="Genomic_DNA"/>
</dbReference>
<reference evidence="2 3" key="1">
    <citation type="submission" date="2018-02" db="EMBL/GenBank/DDBJ databases">
        <title>Mycoplasma marinum and Mycoplasma todarodis sp. nov., moderately halophilic and psychrotolerant mycoplasmas isolated from cephalopods.</title>
        <authorList>
            <person name="Viver T."/>
        </authorList>
    </citation>
    <scope>NUCLEOTIDE SEQUENCE [LARGE SCALE GENOMIC DNA]</scope>
    <source>
        <strain evidence="2 3">5H</strain>
    </source>
</reference>
<evidence type="ECO:0000313" key="2">
    <source>
        <dbReference type="EMBL" id="TCG10617.1"/>
    </source>
</evidence>
<dbReference type="Proteomes" id="UP000291072">
    <property type="component" value="Unassembled WGS sequence"/>
</dbReference>
<dbReference type="Gene3D" id="3.30.1370.110">
    <property type="match status" value="1"/>
</dbReference>
<dbReference type="AlphaFoldDB" id="A0A4R0XSE2"/>
<dbReference type="InterPro" id="IPR002625">
    <property type="entry name" value="Smr_dom"/>
</dbReference>
<dbReference type="InterPro" id="IPR036063">
    <property type="entry name" value="Smr_dom_sf"/>
</dbReference>
<gene>
    <name evidence="2" type="ORF">C4B25_03480</name>
</gene>
<dbReference type="SUPFAM" id="SSF160443">
    <property type="entry name" value="SMR domain-like"/>
    <property type="match status" value="1"/>
</dbReference>
<dbReference type="OrthoDB" id="401369at2"/>
<organism evidence="2 3">
    <name type="scientific">Mycoplasma todarodis</name>
    <dbReference type="NCBI Taxonomy" id="1937191"/>
    <lineage>
        <taxon>Bacteria</taxon>
        <taxon>Bacillati</taxon>
        <taxon>Mycoplasmatota</taxon>
        <taxon>Mollicutes</taxon>
        <taxon>Mycoplasmataceae</taxon>
        <taxon>Mycoplasma</taxon>
    </lineage>
</organism>